<dbReference type="SMART" id="SM00388">
    <property type="entry name" value="HisKA"/>
    <property type="match status" value="1"/>
</dbReference>
<dbReference type="Proteomes" id="UP000322619">
    <property type="component" value="Unassembled WGS sequence"/>
</dbReference>
<reference evidence="16 18" key="1">
    <citation type="submission" date="2015-09" db="EMBL/GenBank/DDBJ databases">
        <title>Genome sequence of Acetobacterium wieringae DSM 1911.</title>
        <authorList>
            <person name="Poehlein A."/>
            <person name="Bengelsdorf F.R."/>
            <person name="Schiel-Bengelsdorf B."/>
            <person name="Duerre P."/>
            <person name="Daniel R."/>
        </authorList>
    </citation>
    <scope>NUCLEOTIDE SEQUENCE [LARGE SCALE GENOMIC DNA]</scope>
    <source>
        <strain evidence="16 18">DSM 1911</strain>
    </source>
</reference>
<dbReference type="Gene3D" id="3.30.565.10">
    <property type="entry name" value="Histidine kinase-like ATPase, C-terminal domain"/>
    <property type="match status" value="1"/>
</dbReference>
<comment type="caution">
    <text evidence="16">The sequence shown here is derived from an EMBL/GenBank/DDBJ whole genome shotgun (WGS) entry which is preliminary data.</text>
</comment>
<dbReference type="Pfam" id="PF02518">
    <property type="entry name" value="HATPase_c"/>
    <property type="match status" value="1"/>
</dbReference>
<dbReference type="InterPro" id="IPR003661">
    <property type="entry name" value="HisK_dim/P_dom"/>
</dbReference>
<evidence type="ECO:0000256" key="12">
    <source>
        <dbReference type="ARBA" id="ARBA00023012"/>
    </source>
</evidence>
<keyword evidence="11 14" id="KW-1133">Transmembrane helix</keyword>
<dbReference type="SMART" id="SM00387">
    <property type="entry name" value="HATPase_c"/>
    <property type="match status" value="1"/>
</dbReference>
<evidence type="ECO:0000313" key="16">
    <source>
        <dbReference type="EMBL" id="OFV70881.1"/>
    </source>
</evidence>
<evidence type="ECO:0000313" key="19">
    <source>
        <dbReference type="Proteomes" id="UP000322619"/>
    </source>
</evidence>
<reference evidence="17 19" key="2">
    <citation type="submission" date="2019-08" db="EMBL/GenBank/DDBJ databases">
        <title>Isolation and enrichment of carboxydotrophic bacteria from anaerobic sludge for the production of bio-based chemicals from syngas.</title>
        <authorList>
            <person name="Antares A.L."/>
            <person name="Moreira J."/>
            <person name="Diender M."/>
            <person name="Parshina S.N."/>
            <person name="Stams A.J.M."/>
            <person name="Alves M."/>
            <person name="Alves J.I."/>
            <person name="Sousa D.Z."/>
        </authorList>
    </citation>
    <scope>NUCLEOTIDE SEQUENCE [LARGE SCALE GENOMIC DNA]</scope>
    <source>
        <strain evidence="17 19">JM</strain>
    </source>
</reference>
<dbReference type="Gene3D" id="6.10.340.10">
    <property type="match status" value="1"/>
</dbReference>
<dbReference type="PRINTS" id="PR00344">
    <property type="entry name" value="BCTRLSENSOR"/>
</dbReference>
<dbReference type="EMBL" id="LKEU01000027">
    <property type="protein sequence ID" value="OFV70881.1"/>
    <property type="molecule type" value="Genomic_DNA"/>
</dbReference>
<evidence type="ECO:0000313" key="17">
    <source>
        <dbReference type="EMBL" id="TYC83624.1"/>
    </source>
</evidence>
<dbReference type="GO" id="GO:0005524">
    <property type="term" value="F:ATP binding"/>
    <property type="evidence" value="ECO:0007669"/>
    <property type="project" value="UniProtKB-KW"/>
</dbReference>
<evidence type="ECO:0000256" key="13">
    <source>
        <dbReference type="ARBA" id="ARBA00023136"/>
    </source>
</evidence>
<keyword evidence="10" id="KW-0067">ATP-binding</keyword>
<dbReference type="CDD" id="cd00082">
    <property type="entry name" value="HisKA"/>
    <property type="match status" value="1"/>
</dbReference>
<keyword evidence="4" id="KW-1003">Cell membrane</keyword>
<evidence type="ECO:0000256" key="4">
    <source>
        <dbReference type="ARBA" id="ARBA00022475"/>
    </source>
</evidence>
<dbReference type="STRING" id="52694.ACWI_14670"/>
<dbReference type="GO" id="GO:0000155">
    <property type="term" value="F:phosphorelay sensor kinase activity"/>
    <property type="evidence" value="ECO:0007669"/>
    <property type="project" value="InterPro"/>
</dbReference>
<evidence type="ECO:0000256" key="6">
    <source>
        <dbReference type="ARBA" id="ARBA00022679"/>
    </source>
</evidence>
<accession>A0A1F2PJG8</accession>
<evidence type="ECO:0000256" key="2">
    <source>
        <dbReference type="ARBA" id="ARBA00004651"/>
    </source>
</evidence>
<dbReference type="AlphaFoldDB" id="A0A1F2PJG8"/>
<evidence type="ECO:0000256" key="9">
    <source>
        <dbReference type="ARBA" id="ARBA00022777"/>
    </source>
</evidence>
<dbReference type="PANTHER" id="PTHR45528">
    <property type="entry name" value="SENSOR HISTIDINE KINASE CPXA"/>
    <property type="match status" value="1"/>
</dbReference>
<keyword evidence="12" id="KW-0902">Two-component regulatory system</keyword>
<dbReference type="SUPFAM" id="SSF47384">
    <property type="entry name" value="Homodimeric domain of signal transducing histidine kinase"/>
    <property type="match status" value="1"/>
</dbReference>
<evidence type="ECO:0000256" key="14">
    <source>
        <dbReference type="SAM" id="Phobius"/>
    </source>
</evidence>
<evidence type="ECO:0000256" key="3">
    <source>
        <dbReference type="ARBA" id="ARBA00012438"/>
    </source>
</evidence>
<keyword evidence="13 14" id="KW-0472">Membrane</keyword>
<evidence type="ECO:0000313" key="18">
    <source>
        <dbReference type="Proteomes" id="UP000176244"/>
    </source>
</evidence>
<feature type="transmembrane region" description="Helical" evidence="14">
    <location>
        <begin position="133"/>
        <end position="155"/>
    </location>
</feature>
<keyword evidence="5" id="KW-0597">Phosphoprotein</keyword>
<dbReference type="Proteomes" id="UP000176244">
    <property type="component" value="Unassembled WGS sequence"/>
</dbReference>
<keyword evidence="6 16" id="KW-0808">Transferase</keyword>
<dbReference type="RefSeq" id="WP_070370788.1">
    <property type="nucleotide sequence ID" value="NZ_CP097897.1"/>
</dbReference>
<evidence type="ECO:0000256" key="5">
    <source>
        <dbReference type="ARBA" id="ARBA00022553"/>
    </source>
</evidence>
<dbReference type="InterPro" id="IPR004358">
    <property type="entry name" value="Sig_transdc_His_kin-like_C"/>
</dbReference>
<dbReference type="SUPFAM" id="SSF55874">
    <property type="entry name" value="ATPase domain of HSP90 chaperone/DNA topoisomerase II/histidine kinase"/>
    <property type="match status" value="1"/>
</dbReference>
<evidence type="ECO:0000256" key="8">
    <source>
        <dbReference type="ARBA" id="ARBA00022741"/>
    </source>
</evidence>
<proteinExistence type="predicted"/>
<dbReference type="Gene3D" id="1.10.287.130">
    <property type="match status" value="1"/>
</dbReference>
<dbReference type="GO" id="GO:0005886">
    <property type="term" value="C:plasma membrane"/>
    <property type="evidence" value="ECO:0007669"/>
    <property type="project" value="UniProtKB-SubCell"/>
</dbReference>
<name>A0A1F2PJG8_9FIRM</name>
<protein>
    <recommendedName>
        <fullName evidence="3">histidine kinase</fullName>
        <ecNumber evidence="3">2.7.13.3</ecNumber>
    </recommendedName>
</protein>
<evidence type="ECO:0000256" key="7">
    <source>
        <dbReference type="ARBA" id="ARBA00022692"/>
    </source>
</evidence>
<evidence type="ECO:0000256" key="11">
    <source>
        <dbReference type="ARBA" id="ARBA00022989"/>
    </source>
</evidence>
<sequence length="436" mass="50238">MSIRLKLSLSFILLFLLVVGLLLASFFFFYRGDYRDGLVADREHYEALAADLVKQAASLEEADIIALLAAQTENGDQMLLLDSNNQLIWSSGEAPLSTRLSVKDFVIRDDKVRYALRINYNFHSRNQVIEDYIFQYLWLIILLIIALFMSIAYFLHRSITYPLSVLHDRMIQDPLQIKIQARHYRNDEIGELEKRYDDMLVRLQSSDREQQTMLAAISHDLRTPLTSIASYTDRLASGKITNAEKINHYYAVIHQKSEDIRLLIDQFQEAAQIIHHDHTMNFEVVTAARFWQSLLNPYLSDWDDVDASMDYNSHLSDTAQIQVNKPALQRVIGNILCNAVKYGGHPLFVDVHLFQTKHWLVLKIENNGQPVPGEQLPLLFDRFYRIEASRSKEKGGSGLGLYICRELITRHGGSIRAYQPTRYDFGIEIQLPLISS</sequence>
<comment type="catalytic activity">
    <reaction evidence="1">
        <text>ATP + protein L-histidine = ADP + protein N-phospho-L-histidine.</text>
        <dbReference type="EC" id="2.7.13.3"/>
    </reaction>
</comment>
<dbReference type="InterPro" id="IPR036890">
    <property type="entry name" value="HATPase_C_sf"/>
</dbReference>
<feature type="domain" description="Histidine kinase" evidence="15">
    <location>
        <begin position="216"/>
        <end position="435"/>
    </location>
</feature>
<keyword evidence="7 14" id="KW-0812">Transmembrane</keyword>
<keyword evidence="9 16" id="KW-0418">Kinase</keyword>
<dbReference type="PANTHER" id="PTHR45528:SF1">
    <property type="entry name" value="SENSOR HISTIDINE KINASE CPXA"/>
    <property type="match status" value="1"/>
</dbReference>
<dbReference type="InterPro" id="IPR036097">
    <property type="entry name" value="HisK_dim/P_sf"/>
</dbReference>
<dbReference type="Pfam" id="PF00512">
    <property type="entry name" value="HisKA"/>
    <property type="match status" value="1"/>
</dbReference>
<dbReference type="InterPro" id="IPR005467">
    <property type="entry name" value="His_kinase_dom"/>
</dbReference>
<dbReference type="InterPro" id="IPR003594">
    <property type="entry name" value="HATPase_dom"/>
</dbReference>
<comment type="subcellular location">
    <subcellularLocation>
        <location evidence="2">Cell membrane</location>
        <topology evidence="2">Multi-pass membrane protein</topology>
    </subcellularLocation>
</comment>
<dbReference type="OrthoDB" id="335833at2"/>
<evidence type="ECO:0000256" key="10">
    <source>
        <dbReference type="ARBA" id="ARBA00022840"/>
    </source>
</evidence>
<dbReference type="InterPro" id="IPR050398">
    <property type="entry name" value="HssS/ArlS-like"/>
</dbReference>
<dbReference type="CDD" id="cd00075">
    <property type="entry name" value="HATPase"/>
    <property type="match status" value="1"/>
</dbReference>
<evidence type="ECO:0000256" key="1">
    <source>
        <dbReference type="ARBA" id="ARBA00000085"/>
    </source>
</evidence>
<dbReference type="EC" id="2.7.13.3" evidence="3"/>
<gene>
    <name evidence="16" type="primary">yycG_2</name>
    <name evidence="16" type="ORF">ACWI_14670</name>
    <name evidence="17" type="ORF">FXB42_15325</name>
</gene>
<feature type="transmembrane region" description="Helical" evidence="14">
    <location>
        <begin position="7"/>
        <end position="30"/>
    </location>
</feature>
<keyword evidence="8" id="KW-0547">Nucleotide-binding</keyword>
<organism evidence="16 18">
    <name type="scientific">Acetobacterium wieringae</name>
    <dbReference type="NCBI Taxonomy" id="52694"/>
    <lineage>
        <taxon>Bacteria</taxon>
        <taxon>Bacillati</taxon>
        <taxon>Bacillota</taxon>
        <taxon>Clostridia</taxon>
        <taxon>Eubacteriales</taxon>
        <taxon>Eubacteriaceae</taxon>
        <taxon>Acetobacterium</taxon>
    </lineage>
</organism>
<dbReference type="EMBL" id="VSLA01000029">
    <property type="protein sequence ID" value="TYC83624.1"/>
    <property type="molecule type" value="Genomic_DNA"/>
</dbReference>
<evidence type="ECO:0000259" key="15">
    <source>
        <dbReference type="PROSITE" id="PS50109"/>
    </source>
</evidence>
<dbReference type="PROSITE" id="PS50109">
    <property type="entry name" value="HIS_KIN"/>
    <property type="match status" value="1"/>
</dbReference>